<comment type="caution">
    <text evidence="2">The sequence shown here is derived from an EMBL/GenBank/DDBJ whole genome shotgun (WGS) entry which is preliminary data.</text>
</comment>
<proteinExistence type="predicted"/>
<protein>
    <recommendedName>
        <fullName evidence="4">General secretion pathway GspH domain-containing protein</fullName>
    </recommendedName>
</protein>
<evidence type="ECO:0000313" key="3">
    <source>
        <dbReference type="Proteomes" id="UP000236842"/>
    </source>
</evidence>
<name>A0A2H9N440_9BACT</name>
<organism evidence="2 3">
    <name type="scientific">Candidatus Brennerbacteria bacterium CG_4_8_14_3_um_filter_43_14</name>
    <dbReference type="NCBI Taxonomy" id="1974521"/>
    <lineage>
        <taxon>Bacteria</taxon>
        <taxon>Candidatus Brenneribacteriota</taxon>
    </lineage>
</organism>
<dbReference type="Gene3D" id="3.30.700.10">
    <property type="entry name" value="Glycoprotein, Type 4 Pilin"/>
    <property type="match status" value="1"/>
</dbReference>
<dbReference type="InterPro" id="IPR012902">
    <property type="entry name" value="N_methyl_site"/>
</dbReference>
<reference evidence="3" key="1">
    <citation type="submission" date="2017-09" db="EMBL/GenBank/DDBJ databases">
        <title>Depth-based differentiation of microbial function through sediment-hosted aquifers and enrichment of novel symbionts in the deep terrestrial subsurface.</title>
        <authorList>
            <person name="Probst A.J."/>
            <person name="Ladd B."/>
            <person name="Jarett J.K."/>
            <person name="Geller-Mcgrath D.E."/>
            <person name="Sieber C.M.K."/>
            <person name="Emerson J.B."/>
            <person name="Anantharaman K."/>
            <person name="Thomas B.C."/>
            <person name="Malmstrom R."/>
            <person name="Stieglmeier M."/>
            <person name="Klingl A."/>
            <person name="Woyke T."/>
            <person name="Ryan C.M."/>
            <person name="Banfield J.F."/>
        </authorList>
    </citation>
    <scope>NUCLEOTIDE SEQUENCE [LARGE SCALE GENOMIC DNA]</scope>
</reference>
<dbReference type="SUPFAM" id="SSF54523">
    <property type="entry name" value="Pili subunits"/>
    <property type="match status" value="1"/>
</dbReference>
<evidence type="ECO:0000256" key="1">
    <source>
        <dbReference type="SAM" id="Phobius"/>
    </source>
</evidence>
<dbReference type="InterPro" id="IPR045584">
    <property type="entry name" value="Pilin-like"/>
</dbReference>
<evidence type="ECO:0000313" key="2">
    <source>
        <dbReference type="EMBL" id="PIX28550.1"/>
    </source>
</evidence>
<dbReference type="AlphaFoldDB" id="A0A2H9N440"/>
<feature type="transmembrane region" description="Helical" evidence="1">
    <location>
        <begin position="45"/>
        <end position="63"/>
    </location>
</feature>
<dbReference type="NCBIfam" id="TIGR02532">
    <property type="entry name" value="IV_pilin_GFxxxE"/>
    <property type="match status" value="1"/>
</dbReference>
<gene>
    <name evidence="2" type="ORF">COZ64_02810</name>
</gene>
<dbReference type="Proteomes" id="UP000236842">
    <property type="component" value="Unassembled WGS sequence"/>
</dbReference>
<dbReference type="EMBL" id="PFIJ01000049">
    <property type="protein sequence ID" value="PIX28550.1"/>
    <property type="molecule type" value="Genomic_DNA"/>
</dbReference>
<keyword evidence="1" id="KW-1133">Transmembrane helix</keyword>
<keyword evidence="1" id="KW-0812">Transmembrane</keyword>
<accession>A0A2H9N440</accession>
<evidence type="ECO:0008006" key="4">
    <source>
        <dbReference type="Google" id="ProtNLM"/>
    </source>
</evidence>
<keyword evidence="1" id="KW-0472">Membrane</keyword>
<sequence>MNAGIKKNVKKKICAVFQIPKLHNGFIQHQFCYDKTGAGFTVLELLITLSVIALLAAIGTYNYTSSYRNSLLADTTNALVSLAQLAQQKAVAQEQGTAWGMFIDNTTGTDPYAEVYGGDAYAAGAVVEHYQLPKQMKVITPEPGTTQDVHFQKFSGLPSASSTIVIGLRGSSFTKTITITDAGGISNN</sequence>